<comment type="caution">
    <text evidence="4">The sequence shown here is derived from an EMBL/GenBank/DDBJ whole genome shotgun (WGS) entry which is preliminary data.</text>
</comment>
<evidence type="ECO:0000256" key="1">
    <source>
        <dbReference type="ARBA" id="ARBA00008779"/>
    </source>
</evidence>
<evidence type="ECO:0000259" key="3">
    <source>
        <dbReference type="Pfam" id="PF00884"/>
    </source>
</evidence>
<keyword evidence="5" id="KW-1185">Reference proteome</keyword>
<proteinExistence type="inferred from homology"/>
<dbReference type="InterPro" id="IPR017850">
    <property type="entry name" value="Alkaline_phosphatase_core_sf"/>
</dbReference>
<keyword evidence="2" id="KW-0732">Signal</keyword>
<gene>
    <name evidence="4" type="ORF">FOT42_014150</name>
</gene>
<accession>A0A5N5IM17</accession>
<dbReference type="Pfam" id="PF00884">
    <property type="entry name" value="Sulfatase"/>
    <property type="match status" value="1"/>
</dbReference>
<dbReference type="SUPFAM" id="SSF53649">
    <property type="entry name" value="Alkaline phosphatase-like"/>
    <property type="match status" value="1"/>
</dbReference>
<dbReference type="EMBL" id="VNIK02000010">
    <property type="protein sequence ID" value="KAB5486140.1"/>
    <property type="molecule type" value="Genomic_DNA"/>
</dbReference>
<dbReference type="PANTHER" id="PTHR42693:SF33">
    <property type="entry name" value="ARYLSULFATASE"/>
    <property type="match status" value="1"/>
</dbReference>
<feature type="signal peptide" evidence="2">
    <location>
        <begin position="1"/>
        <end position="25"/>
    </location>
</feature>
<comment type="similarity">
    <text evidence="1">Belongs to the sulfatase family.</text>
</comment>
<dbReference type="GO" id="GO:0016740">
    <property type="term" value="F:transferase activity"/>
    <property type="evidence" value="ECO:0007669"/>
    <property type="project" value="UniProtKB-KW"/>
</dbReference>
<feature type="domain" description="Sulfatase N-terminal" evidence="3">
    <location>
        <begin position="42"/>
        <end position="82"/>
    </location>
</feature>
<dbReference type="AlphaFoldDB" id="A0A5N5IM17"/>
<evidence type="ECO:0000313" key="4">
    <source>
        <dbReference type="EMBL" id="KAB5486140.1"/>
    </source>
</evidence>
<protein>
    <submittedName>
        <fullName evidence="4">Sulfatase-like hydrolase/transferase</fullName>
    </submittedName>
</protein>
<dbReference type="Gene3D" id="3.40.720.10">
    <property type="entry name" value="Alkaline Phosphatase, subunit A"/>
    <property type="match status" value="1"/>
</dbReference>
<feature type="chain" id="PRO_5024332782" evidence="2">
    <location>
        <begin position="26"/>
        <end position="89"/>
    </location>
</feature>
<evidence type="ECO:0000256" key="2">
    <source>
        <dbReference type="SAM" id="SignalP"/>
    </source>
</evidence>
<sequence length="89" mass="10143">MIVNTILRKVTLVAFLSIVFGCVNSTQRSTDNDDLSQKTERPNILFVFADDQSWLHTSVFGDKVVKTPAFDRIAEEGVLFTHSNVRERR</sequence>
<dbReference type="Proteomes" id="UP000319204">
    <property type="component" value="Unassembled WGS sequence"/>
</dbReference>
<name>A0A5N5IM17_9FLAO</name>
<reference evidence="4" key="1">
    <citation type="submission" date="2019-10" db="EMBL/GenBank/DDBJ databases">
        <title>Muricauda hadale sp. nov., a piezophilic bacterium isolated from hadopelagic water of the Mariana Trench.</title>
        <authorList>
            <person name="Wei Y."/>
        </authorList>
    </citation>
    <scope>NUCLEOTIDE SEQUENCE [LARGE SCALE GENOMIC DNA]</scope>
    <source>
        <strain evidence="4">MT-229</strain>
    </source>
</reference>
<dbReference type="OrthoDB" id="975025at2"/>
<dbReference type="InterPro" id="IPR050738">
    <property type="entry name" value="Sulfatase"/>
</dbReference>
<organism evidence="4 5">
    <name type="scientific">Flagellimonas hadalis</name>
    <dbReference type="NCBI Taxonomy" id="2597517"/>
    <lineage>
        <taxon>Bacteria</taxon>
        <taxon>Pseudomonadati</taxon>
        <taxon>Bacteroidota</taxon>
        <taxon>Flavobacteriia</taxon>
        <taxon>Flavobacteriales</taxon>
        <taxon>Flavobacteriaceae</taxon>
        <taxon>Flagellimonas</taxon>
    </lineage>
</organism>
<evidence type="ECO:0000313" key="5">
    <source>
        <dbReference type="Proteomes" id="UP000319204"/>
    </source>
</evidence>
<dbReference type="InterPro" id="IPR000917">
    <property type="entry name" value="Sulfatase_N"/>
</dbReference>
<dbReference type="GO" id="GO:0004065">
    <property type="term" value="F:arylsulfatase activity"/>
    <property type="evidence" value="ECO:0007669"/>
    <property type="project" value="TreeGrafter"/>
</dbReference>
<dbReference type="PANTHER" id="PTHR42693">
    <property type="entry name" value="ARYLSULFATASE FAMILY MEMBER"/>
    <property type="match status" value="1"/>
</dbReference>